<evidence type="ECO:0008006" key="3">
    <source>
        <dbReference type="Google" id="ProtNLM"/>
    </source>
</evidence>
<dbReference type="RefSeq" id="WP_085893597.1">
    <property type="nucleotide sequence ID" value="NZ_FWFL01000010.1"/>
</dbReference>
<reference evidence="1 2" key="1">
    <citation type="submission" date="2017-03" db="EMBL/GenBank/DDBJ databases">
        <authorList>
            <person name="Afonso C.L."/>
            <person name="Miller P.J."/>
            <person name="Scott M.A."/>
            <person name="Spackman E."/>
            <person name="Goraichik I."/>
            <person name="Dimitrov K.M."/>
            <person name="Suarez D.L."/>
            <person name="Swayne D.E."/>
        </authorList>
    </citation>
    <scope>NUCLEOTIDE SEQUENCE [LARGE SCALE GENOMIC DNA]</scope>
    <source>
        <strain evidence="1 2">CECT 8287</strain>
    </source>
</reference>
<dbReference type="AlphaFoldDB" id="A0A1Y5TEG6"/>
<dbReference type="Pfam" id="PF04883">
    <property type="entry name" value="HK97-gp10_like"/>
    <property type="match status" value="1"/>
</dbReference>
<dbReference type="Proteomes" id="UP000193827">
    <property type="component" value="Unassembled WGS sequence"/>
</dbReference>
<keyword evidence="2" id="KW-1185">Reference proteome</keyword>
<gene>
    <name evidence="1" type="ORF">PEL8287_03394</name>
</gene>
<dbReference type="EMBL" id="FWFL01000010">
    <property type="protein sequence ID" value="SLN62277.1"/>
    <property type="molecule type" value="Genomic_DNA"/>
</dbReference>
<dbReference type="InterPro" id="IPR010064">
    <property type="entry name" value="HK97-gp10_tail"/>
</dbReference>
<accession>A0A1Y5TEG6</accession>
<organism evidence="1 2">
    <name type="scientific">Roseovarius litorisediminis</name>
    <dbReference type="NCBI Taxonomy" id="1312363"/>
    <lineage>
        <taxon>Bacteria</taxon>
        <taxon>Pseudomonadati</taxon>
        <taxon>Pseudomonadota</taxon>
        <taxon>Alphaproteobacteria</taxon>
        <taxon>Rhodobacterales</taxon>
        <taxon>Roseobacteraceae</taxon>
        <taxon>Roseovarius</taxon>
    </lineage>
</organism>
<dbReference type="OrthoDB" id="8480914at2"/>
<name>A0A1Y5TEG6_9RHOB</name>
<evidence type="ECO:0000313" key="1">
    <source>
        <dbReference type="EMBL" id="SLN62277.1"/>
    </source>
</evidence>
<evidence type="ECO:0000313" key="2">
    <source>
        <dbReference type="Proteomes" id="UP000193827"/>
    </source>
</evidence>
<protein>
    <recommendedName>
        <fullName evidence="3">Phage protein, HK97 gp10 family</fullName>
    </recommendedName>
</protein>
<sequence>MSRLKGSKALELRLEAIPAEVLKHLKPALLKGAGEIADNMRALVPVDEGDLQASIAVTGPGETTPAYAVGGGSTIAAPNQALVTVGNPEVRTGHMVEFGTVKSEAQPFMRPGFRIAKPRVMRRIARAVGQAIKKAGVANG</sequence>
<proteinExistence type="predicted"/>
<dbReference type="NCBIfam" id="TIGR01725">
    <property type="entry name" value="phge_HK97_gp10"/>
    <property type="match status" value="1"/>
</dbReference>